<accession>A0A6P3X122</accession>
<dbReference type="RefSeq" id="XP_014471907.1">
    <property type="nucleotide sequence ID" value="XM_014616421.1"/>
</dbReference>
<name>A0A6P3X122_DINQU</name>
<keyword evidence="5" id="KW-0460">Magnesium</keyword>
<dbReference type="InterPro" id="IPR054708">
    <property type="entry name" value="MTPAP-like_central"/>
</dbReference>
<evidence type="ECO:0000256" key="2">
    <source>
        <dbReference type="ARBA" id="ARBA00001946"/>
    </source>
</evidence>
<dbReference type="Gene3D" id="1.10.1410.10">
    <property type="match status" value="1"/>
</dbReference>
<dbReference type="Pfam" id="PF03828">
    <property type="entry name" value="PAP_assoc"/>
    <property type="match status" value="1"/>
</dbReference>
<evidence type="ECO:0000256" key="5">
    <source>
        <dbReference type="ARBA" id="ARBA00022842"/>
    </source>
</evidence>
<feature type="domain" description="Poly(A) RNA polymerase mitochondrial-like central palm" evidence="8">
    <location>
        <begin position="192"/>
        <end position="345"/>
    </location>
</feature>
<dbReference type="GeneID" id="106742998"/>
<keyword evidence="3" id="KW-0808">Transferase</keyword>
<evidence type="ECO:0000256" key="4">
    <source>
        <dbReference type="ARBA" id="ARBA00022723"/>
    </source>
</evidence>
<protein>
    <submittedName>
        <fullName evidence="10">Poly(A) RNA polymerase, mitochondrial isoform X1</fullName>
    </submittedName>
</protein>
<dbReference type="Proteomes" id="UP000515204">
    <property type="component" value="Unplaced"/>
</dbReference>
<evidence type="ECO:0000256" key="3">
    <source>
        <dbReference type="ARBA" id="ARBA00022679"/>
    </source>
</evidence>
<dbReference type="InterPro" id="IPR035979">
    <property type="entry name" value="RBD_domain_sf"/>
</dbReference>
<keyword evidence="9" id="KW-1185">Reference proteome</keyword>
<keyword evidence="4" id="KW-0479">Metal-binding</keyword>
<dbReference type="InterPro" id="IPR002058">
    <property type="entry name" value="PAP_assoc"/>
</dbReference>
<gene>
    <name evidence="10" type="primary">LOC106742998</name>
</gene>
<organism evidence="9 10">
    <name type="scientific">Dinoponera quadriceps</name>
    <name type="common">South American ant</name>
    <dbReference type="NCBI Taxonomy" id="609295"/>
    <lineage>
        <taxon>Eukaryota</taxon>
        <taxon>Metazoa</taxon>
        <taxon>Ecdysozoa</taxon>
        <taxon>Arthropoda</taxon>
        <taxon>Hexapoda</taxon>
        <taxon>Insecta</taxon>
        <taxon>Pterygota</taxon>
        <taxon>Neoptera</taxon>
        <taxon>Endopterygota</taxon>
        <taxon>Hymenoptera</taxon>
        <taxon>Apocrita</taxon>
        <taxon>Aculeata</taxon>
        <taxon>Formicoidea</taxon>
        <taxon>Formicidae</taxon>
        <taxon>Ponerinae</taxon>
        <taxon>Ponerini</taxon>
        <taxon>Dinoponera</taxon>
    </lineage>
</organism>
<reference evidence="10" key="1">
    <citation type="submission" date="2025-08" db="UniProtKB">
        <authorList>
            <consortium name="RefSeq"/>
        </authorList>
    </citation>
    <scope>IDENTIFICATION</scope>
</reference>
<dbReference type="KEGG" id="dqu:106742998"/>
<dbReference type="PANTHER" id="PTHR12271:SF133">
    <property type="entry name" value="POLY(A) RNA POLYMERASE, MITOCHONDRIAL"/>
    <property type="match status" value="1"/>
</dbReference>
<dbReference type="GO" id="GO:0003676">
    <property type="term" value="F:nucleic acid binding"/>
    <property type="evidence" value="ECO:0007669"/>
    <property type="project" value="InterPro"/>
</dbReference>
<evidence type="ECO:0000259" key="7">
    <source>
        <dbReference type="Pfam" id="PF03828"/>
    </source>
</evidence>
<dbReference type="AlphaFoldDB" id="A0A6P3X122"/>
<dbReference type="GO" id="GO:1990817">
    <property type="term" value="F:poly(A) RNA polymerase activity"/>
    <property type="evidence" value="ECO:0007669"/>
    <property type="project" value="TreeGrafter"/>
</dbReference>
<dbReference type="Pfam" id="PF22600">
    <property type="entry name" value="MTPAP-like_central"/>
    <property type="match status" value="1"/>
</dbReference>
<dbReference type="CDD" id="cd05402">
    <property type="entry name" value="NT_PAP_TUTase"/>
    <property type="match status" value="1"/>
</dbReference>
<dbReference type="GO" id="GO:0031123">
    <property type="term" value="P:RNA 3'-end processing"/>
    <property type="evidence" value="ECO:0007669"/>
    <property type="project" value="TreeGrafter"/>
</dbReference>
<dbReference type="SUPFAM" id="SSF81301">
    <property type="entry name" value="Nucleotidyltransferase"/>
    <property type="match status" value="1"/>
</dbReference>
<dbReference type="Gene3D" id="3.30.460.10">
    <property type="entry name" value="Beta Polymerase, domain 2"/>
    <property type="match status" value="1"/>
</dbReference>
<dbReference type="SUPFAM" id="SSF81631">
    <property type="entry name" value="PAP/OAS1 substrate-binding domain"/>
    <property type="match status" value="1"/>
</dbReference>
<proteinExistence type="predicted"/>
<dbReference type="GO" id="GO:0046872">
    <property type="term" value="F:metal ion binding"/>
    <property type="evidence" value="ECO:0007669"/>
    <property type="project" value="UniProtKB-KW"/>
</dbReference>
<feature type="region of interest" description="Disordered" evidence="6">
    <location>
        <begin position="551"/>
        <end position="581"/>
    </location>
</feature>
<evidence type="ECO:0000256" key="1">
    <source>
        <dbReference type="ARBA" id="ARBA00001936"/>
    </source>
</evidence>
<dbReference type="CTD" id="55149"/>
<sequence>MAFFNRANLNTLSLLNRCYCKFTTSTVKFKANKRTTVFSSAFHERNNSQSEKTSANTKLTAFEVEIAKRRDQACRSILVQVYSVNSYNDLQNYCIQFGTILSMHHYRSNKQRNYILVEFNDEATVKKILSSATFANSDLIVPVKSSVLWFSKNQFSQKSHNNNKNIIITAENNNLYPTVKQISNILYHSKSISGQILHLYDALKLSELETRLRFHTAHHLEEYFSGLFCRMKVLPFGSSINGFGRKRCDLDLVLVPDANINNPTSRLIFHSKSMKFNERYEAKEFMGILANTMQHFIPGIENVRRIFEARVPIIKFNFEYTELECDLSTTNMSAVYMSELLNLYGEIDWRVRPLVLMIRKWAKIQEITSESPGHWITNFSLSLLVLFYLQQKNILPSLRALRIYATCDDARHSENGIDCTFLRDVQKLPNEYKYKLNQDDLEHLLFGFFEYFSTFDFYMKGICIREGVPIRKPSHSALHIVNPLETTLNVSKNVSIFELNRLTEKAHDAIFTLETSDKSKYTNWGIMNLLKINNVNMANFSQLNVTESPNVANNSLKNHSHEIPEKIVNDDDIQPKKKETV</sequence>
<dbReference type="InterPro" id="IPR043519">
    <property type="entry name" value="NT_sf"/>
</dbReference>
<dbReference type="PANTHER" id="PTHR12271">
    <property type="entry name" value="POLY A POLYMERASE CID PAP -RELATED"/>
    <property type="match status" value="1"/>
</dbReference>
<comment type="cofactor">
    <cofactor evidence="2">
        <name>Mg(2+)</name>
        <dbReference type="ChEBI" id="CHEBI:18420"/>
    </cofactor>
</comment>
<dbReference type="OrthoDB" id="434989at2759"/>
<comment type="cofactor">
    <cofactor evidence="1">
        <name>Mn(2+)</name>
        <dbReference type="ChEBI" id="CHEBI:29035"/>
    </cofactor>
</comment>
<feature type="compositionally biased region" description="Basic and acidic residues" evidence="6">
    <location>
        <begin position="559"/>
        <end position="581"/>
    </location>
</feature>
<dbReference type="SUPFAM" id="SSF54928">
    <property type="entry name" value="RNA-binding domain, RBD"/>
    <property type="match status" value="1"/>
</dbReference>
<feature type="domain" description="PAP-associated" evidence="7">
    <location>
        <begin position="443"/>
        <end position="478"/>
    </location>
</feature>
<evidence type="ECO:0000256" key="6">
    <source>
        <dbReference type="SAM" id="MobiDB-lite"/>
    </source>
</evidence>
<evidence type="ECO:0000313" key="10">
    <source>
        <dbReference type="RefSeq" id="XP_014471907.1"/>
    </source>
</evidence>
<evidence type="ECO:0000313" key="9">
    <source>
        <dbReference type="Proteomes" id="UP000515204"/>
    </source>
</evidence>
<evidence type="ECO:0000259" key="8">
    <source>
        <dbReference type="Pfam" id="PF22600"/>
    </source>
</evidence>